<dbReference type="EMBL" id="CP032550">
    <property type="protein sequence ID" value="QGU26706.1"/>
    <property type="molecule type" value="Genomic_DNA"/>
</dbReference>
<evidence type="ECO:0000256" key="1">
    <source>
        <dbReference type="SAM" id="Phobius"/>
    </source>
</evidence>
<feature type="transmembrane region" description="Helical" evidence="1">
    <location>
        <begin position="115"/>
        <end position="137"/>
    </location>
</feature>
<dbReference type="Pfam" id="PF04657">
    <property type="entry name" value="DMT_YdcZ"/>
    <property type="match status" value="2"/>
</dbReference>
<dbReference type="PANTHER" id="PTHR34821">
    <property type="entry name" value="INNER MEMBRANE PROTEIN YDCZ"/>
    <property type="match status" value="1"/>
</dbReference>
<keyword evidence="1" id="KW-0812">Transmembrane</keyword>
<dbReference type="KEGG" id="moj:D7D94_02760"/>
<dbReference type="GO" id="GO:0005886">
    <property type="term" value="C:plasma membrane"/>
    <property type="evidence" value="ECO:0007669"/>
    <property type="project" value="TreeGrafter"/>
</dbReference>
<feature type="transmembrane region" description="Helical" evidence="1">
    <location>
        <begin position="299"/>
        <end position="318"/>
    </location>
</feature>
<protein>
    <submittedName>
        <fullName evidence="2">DMT family transporter</fullName>
    </submittedName>
</protein>
<keyword evidence="1" id="KW-0472">Membrane</keyword>
<organism evidence="2 3">
    <name type="scientific">Microbacterium oryzae</name>
    <dbReference type="NCBI Taxonomy" id="743009"/>
    <lineage>
        <taxon>Bacteria</taxon>
        <taxon>Bacillati</taxon>
        <taxon>Actinomycetota</taxon>
        <taxon>Actinomycetes</taxon>
        <taxon>Micrococcales</taxon>
        <taxon>Microbacteriaceae</taxon>
        <taxon>Microbacterium</taxon>
    </lineage>
</organism>
<reference evidence="2 3" key="1">
    <citation type="submission" date="2018-09" db="EMBL/GenBank/DDBJ databases">
        <title>Whole genome sequencing of Microbacterium oryzae strain MB-10T.</title>
        <authorList>
            <person name="Das S.K."/>
        </authorList>
    </citation>
    <scope>NUCLEOTIDE SEQUENCE [LARGE SCALE GENOMIC DNA]</scope>
    <source>
        <strain evidence="2 3">MB-10</strain>
    </source>
</reference>
<dbReference type="Proteomes" id="UP000422989">
    <property type="component" value="Chromosome"/>
</dbReference>
<feature type="transmembrane region" description="Helical" evidence="1">
    <location>
        <begin position="206"/>
        <end position="232"/>
    </location>
</feature>
<dbReference type="AlphaFoldDB" id="A0A6I6DRM1"/>
<feature type="transmembrane region" description="Helical" evidence="1">
    <location>
        <begin position="149"/>
        <end position="169"/>
    </location>
</feature>
<feature type="transmembrane region" description="Helical" evidence="1">
    <location>
        <begin position="90"/>
        <end position="109"/>
    </location>
</feature>
<name>A0A6I6DRM1_9MICO</name>
<feature type="transmembrane region" description="Helical" evidence="1">
    <location>
        <begin position="47"/>
        <end position="69"/>
    </location>
</feature>
<dbReference type="InterPro" id="IPR006750">
    <property type="entry name" value="YdcZ"/>
</dbReference>
<evidence type="ECO:0000313" key="3">
    <source>
        <dbReference type="Proteomes" id="UP000422989"/>
    </source>
</evidence>
<keyword evidence="1" id="KW-1133">Transmembrane helix</keyword>
<feature type="transmembrane region" description="Helical" evidence="1">
    <location>
        <begin position="269"/>
        <end position="287"/>
    </location>
</feature>
<feature type="transmembrane region" description="Helical" evidence="1">
    <location>
        <begin position="244"/>
        <end position="262"/>
    </location>
</feature>
<keyword evidence="3" id="KW-1185">Reference proteome</keyword>
<gene>
    <name evidence="2" type="ORF">D7D94_02760</name>
</gene>
<sequence length="326" mass="32936">MTSSAPAIPRVSTAGFVLSALATVGAGIGMAVQGTANGALGGVLGHGLFAATVSFLVGLAILVVITLVAPSARSGAVRAWRLVRTGEFPWWMTLGGLAGAAVVVSQAFTIPLMGVAVFTMAYIAGQLAGALVVDSTALPPGGRKPPTRWRIIGTLVVLVGVSLSAVGVLSQGIPLWAPILPIVAGVLTAFQQAFNGRLRMRAGSAIAANLMNFLTGSAFLVLCSIGLLVAGVRVAALPDLPADSWMLLGGALGAVFIGVTTVTVARLGVLLLSLMSLFGNLLGSLVIDLTFHSAHAEVNAMTFVSIAVVLAGVAITSLPQRVEARA</sequence>
<accession>A0A6I6DRM1</accession>
<proteinExistence type="predicted"/>
<dbReference type="PANTHER" id="PTHR34821:SF2">
    <property type="entry name" value="INNER MEMBRANE PROTEIN YDCZ"/>
    <property type="match status" value="1"/>
</dbReference>
<feature type="transmembrane region" description="Helical" evidence="1">
    <location>
        <begin position="175"/>
        <end position="194"/>
    </location>
</feature>
<dbReference type="RefSeq" id="WP_156241109.1">
    <property type="nucleotide sequence ID" value="NZ_BAAAZL010000002.1"/>
</dbReference>
<dbReference type="OrthoDB" id="6463253at2"/>
<evidence type="ECO:0000313" key="2">
    <source>
        <dbReference type="EMBL" id="QGU26706.1"/>
    </source>
</evidence>